<organism evidence="1 2">
    <name type="scientific">Adhaeribacter terrigena</name>
    <dbReference type="NCBI Taxonomy" id="2793070"/>
    <lineage>
        <taxon>Bacteria</taxon>
        <taxon>Pseudomonadati</taxon>
        <taxon>Bacteroidota</taxon>
        <taxon>Cytophagia</taxon>
        <taxon>Cytophagales</taxon>
        <taxon>Hymenobacteraceae</taxon>
        <taxon>Adhaeribacter</taxon>
    </lineage>
</organism>
<proteinExistence type="predicted"/>
<dbReference type="RefSeq" id="WP_200504424.1">
    <property type="nucleotide sequence ID" value="NZ_JAEHFX010000001.1"/>
</dbReference>
<keyword evidence="2" id="KW-1185">Reference proteome</keyword>
<name>A0ABS1BXF6_9BACT</name>
<protein>
    <submittedName>
        <fullName evidence="1">Uncharacterized protein</fullName>
    </submittedName>
</protein>
<dbReference type="EMBL" id="JAEHFX010000001">
    <property type="protein sequence ID" value="MBK0401815.1"/>
    <property type="molecule type" value="Genomic_DNA"/>
</dbReference>
<dbReference type="Proteomes" id="UP000644147">
    <property type="component" value="Unassembled WGS sequence"/>
</dbReference>
<sequence>MILKDITLIKYKEIKATYGKDYIQYYNLALAEFNNLRDTFLYKKLLPIPDSDGQFYILALIDQGGNCIRAAWTSFSPLHYWINHLKEKDVLINKIKDIIILDTVSDKKEAIKKCKELKSSILKISRTYKTSNIE</sequence>
<evidence type="ECO:0000313" key="2">
    <source>
        <dbReference type="Proteomes" id="UP000644147"/>
    </source>
</evidence>
<evidence type="ECO:0000313" key="1">
    <source>
        <dbReference type="EMBL" id="MBK0401815.1"/>
    </source>
</evidence>
<gene>
    <name evidence="1" type="ORF">I5M27_02395</name>
</gene>
<accession>A0ABS1BXF6</accession>
<reference evidence="1 2" key="1">
    <citation type="submission" date="2020-12" db="EMBL/GenBank/DDBJ databases">
        <title>Bacterial novel species Adhaeribacter sp. BT258 isolated from soil.</title>
        <authorList>
            <person name="Jung H.-Y."/>
        </authorList>
    </citation>
    <scope>NUCLEOTIDE SEQUENCE [LARGE SCALE GENOMIC DNA]</scope>
    <source>
        <strain evidence="1 2">BT258</strain>
    </source>
</reference>
<comment type="caution">
    <text evidence="1">The sequence shown here is derived from an EMBL/GenBank/DDBJ whole genome shotgun (WGS) entry which is preliminary data.</text>
</comment>